<dbReference type="PANTHER" id="PTHR44936">
    <property type="entry name" value="SENSOR PROTEIN CREC"/>
    <property type="match status" value="1"/>
</dbReference>
<keyword evidence="6" id="KW-0597">Phosphoprotein</keyword>
<dbReference type="SUPFAM" id="SSF55874">
    <property type="entry name" value="ATPase domain of HSP90 chaperone/DNA topoisomerase II/histidine kinase"/>
    <property type="match status" value="1"/>
</dbReference>
<protein>
    <recommendedName>
        <fullName evidence="3">histidine kinase</fullName>
        <ecNumber evidence="3">2.7.13.3</ecNumber>
    </recommendedName>
</protein>
<name>Q2S9E2_HAHCH</name>
<dbReference type="PROSITE" id="PS50109">
    <property type="entry name" value="HIS_KIN"/>
    <property type="match status" value="1"/>
</dbReference>
<keyword evidence="12 15" id="KW-1133">Transmembrane helix</keyword>
<dbReference type="InterPro" id="IPR036097">
    <property type="entry name" value="HisK_dim/P_sf"/>
</dbReference>
<dbReference type="STRING" id="349521.HCH_06084"/>
<dbReference type="InterPro" id="IPR003594">
    <property type="entry name" value="HATPase_dom"/>
</dbReference>
<dbReference type="EMBL" id="CP000155">
    <property type="protein sequence ID" value="ABC32732.1"/>
    <property type="molecule type" value="Genomic_DNA"/>
</dbReference>
<dbReference type="HOGENOM" id="CLU_000445_89_27_6"/>
<evidence type="ECO:0000256" key="13">
    <source>
        <dbReference type="ARBA" id="ARBA00023012"/>
    </source>
</evidence>
<evidence type="ECO:0000256" key="11">
    <source>
        <dbReference type="ARBA" id="ARBA00022840"/>
    </source>
</evidence>
<evidence type="ECO:0000256" key="8">
    <source>
        <dbReference type="ARBA" id="ARBA00022692"/>
    </source>
</evidence>
<proteinExistence type="predicted"/>
<dbReference type="Pfam" id="PF00672">
    <property type="entry name" value="HAMP"/>
    <property type="match status" value="1"/>
</dbReference>
<dbReference type="CDD" id="cd00082">
    <property type="entry name" value="HisKA"/>
    <property type="match status" value="1"/>
</dbReference>
<comment type="catalytic activity">
    <reaction evidence="1">
        <text>ATP + protein L-histidine = ADP + protein N-phospho-L-histidine.</text>
        <dbReference type="EC" id="2.7.13.3"/>
    </reaction>
</comment>
<dbReference type="InterPro" id="IPR005467">
    <property type="entry name" value="His_kinase_dom"/>
</dbReference>
<dbReference type="eggNOG" id="COG2205">
    <property type="taxonomic scope" value="Bacteria"/>
</dbReference>
<dbReference type="GO" id="GO:0005886">
    <property type="term" value="C:plasma membrane"/>
    <property type="evidence" value="ECO:0007669"/>
    <property type="project" value="UniProtKB-SubCell"/>
</dbReference>
<keyword evidence="11" id="KW-0067">ATP-binding</keyword>
<dbReference type="SMART" id="SM00387">
    <property type="entry name" value="HATPase_c"/>
    <property type="match status" value="1"/>
</dbReference>
<keyword evidence="8 15" id="KW-0812">Transmembrane</keyword>
<evidence type="ECO:0000259" key="17">
    <source>
        <dbReference type="PROSITE" id="PS50885"/>
    </source>
</evidence>
<evidence type="ECO:0000313" key="18">
    <source>
        <dbReference type="EMBL" id="ABC32732.1"/>
    </source>
</evidence>
<evidence type="ECO:0000259" key="16">
    <source>
        <dbReference type="PROSITE" id="PS50109"/>
    </source>
</evidence>
<dbReference type="InterPro" id="IPR036890">
    <property type="entry name" value="HATPase_C_sf"/>
</dbReference>
<feature type="domain" description="Histidine kinase" evidence="16">
    <location>
        <begin position="291"/>
        <end position="490"/>
    </location>
</feature>
<dbReference type="InterPro" id="IPR004358">
    <property type="entry name" value="Sig_transdc_His_kin-like_C"/>
</dbReference>
<keyword evidence="10 18" id="KW-0418">Kinase</keyword>
<comment type="subcellular location">
    <subcellularLocation>
        <location evidence="2">Cell inner membrane</location>
        <topology evidence="2">Multi-pass membrane protein</topology>
    </subcellularLocation>
</comment>
<dbReference type="PROSITE" id="PS50885">
    <property type="entry name" value="HAMP"/>
    <property type="match status" value="1"/>
</dbReference>
<evidence type="ECO:0000256" key="1">
    <source>
        <dbReference type="ARBA" id="ARBA00000085"/>
    </source>
</evidence>
<keyword evidence="5" id="KW-0997">Cell inner membrane</keyword>
<accession>Q2S9E2</accession>
<keyword evidence="9" id="KW-0547">Nucleotide-binding</keyword>
<dbReference type="PANTHER" id="PTHR44936:SF5">
    <property type="entry name" value="SENSOR HISTIDINE KINASE ENVZ"/>
    <property type="match status" value="1"/>
</dbReference>
<gene>
    <name evidence="18" type="ordered locus">HCH_06084</name>
</gene>
<evidence type="ECO:0000256" key="6">
    <source>
        <dbReference type="ARBA" id="ARBA00022553"/>
    </source>
</evidence>
<evidence type="ECO:0000256" key="12">
    <source>
        <dbReference type="ARBA" id="ARBA00022989"/>
    </source>
</evidence>
<dbReference type="CDD" id="cd06225">
    <property type="entry name" value="HAMP"/>
    <property type="match status" value="1"/>
</dbReference>
<dbReference type="OrthoDB" id="9804645at2"/>
<dbReference type="SMART" id="SM00304">
    <property type="entry name" value="HAMP"/>
    <property type="match status" value="1"/>
</dbReference>
<keyword evidence="13" id="KW-0902">Two-component regulatory system</keyword>
<dbReference type="GO" id="GO:0000155">
    <property type="term" value="F:phosphorelay sensor kinase activity"/>
    <property type="evidence" value="ECO:0007669"/>
    <property type="project" value="InterPro"/>
</dbReference>
<dbReference type="InterPro" id="IPR003661">
    <property type="entry name" value="HisK_dim/P_dom"/>
</dbReference>
<dbReference type="Pfam" id="PF00512">
    <property type="entry name" value="HisKA"/>
    <property type="match status" value="1"/>
</dbReference>
<dbReference type="InterPro" id="IPR050980">
    <property type="entry name" value="2C_sensor_his_kinase"/>
</dbReference>
<keyword evidence="7" id="KW-0808">Transferase</keyword>
<keyword evidence="19" id="KW-1185">Reference proteome</keyword>
<evidence type="ECO:0000256" key="9">
    <source>
        <dbReference type="ARBA" id="ARBA00022741"/>
    </source>
</evidence>
<evidence type="ECO:0000256" key="2">
    <source>
        <dbReference type="ARBA" id="ARBA00004429"/>
    </source>
</evidence>
<evidence type="ECO:0000256" key="4">
    <source>
        <dbReference type="ARBA" id="ARBA00022475"/>
    </source>
</evidence>
<dbReference type="Gene3D" id="1.10.287.130">
    <property type="match status" value="1"/>
</dbReference>
<evidence type="ECO:0000256" key="7">
    <source>
        <dbReference type="ARBA" id="ARBA00022679"/>
    </source>
</evidence>
<dbReference type="SMART" id="SM00388">
    <property type="entry name" value="HisKA"/>
    <property type="match status" value="1"/>
</dbReference>
<reference evidence="18 19" key="1">
    <citation type="journal article" date="2005" name="Nucleic Acids Res.">
        <title>Genomic blueprint of Hahella chejuensis, a marine microbe producing an algicidal agent.</title>
        <authorList>
            <person name="Jeong H."/>
            <person name="Yim J.H."/>
            <person name="Lee C."/>
            <person name="Choi S.-H."/>
            <person name="Park Y.K."/>
            <person name="Yoon S.H."/>
            <person name="Hur C.-G."/>
            <person name="Kang H.-Y."/>
            <person name="Kim D."/>
            <person name="Lee H.H."/>
            <person name="Park K.H."/>
            <person name="Park S.-H."/>
            <person name="Park H.-S."/>
            <person name="Lee H.K."/>
            <person name="Oh T.K."/>
            <person name="Kim J.F."/>
        </authorList>
    </citation>
    <scope>NUCLEOTIDE SEQUENCE [LARGE SCALE GENOMIC DNA]</scope>
    <source>
        <strain evidence="18 19">KCTC 2396</strain>
    </source>
</reference>
<dbReference type="Gene3D" id="3.30.565.10">
    <property type="entry name" value="Histidine kinase-like ATPase, C-terminal domain"/>
    <property type="match status" value="1"/>
</dbReference>
<dbReference type="PRINTS" id="PR00344">
    <property type="entry name" value="BCTRLSENSOR"/>
</dbReference>
<dbReference type="EC" id="2.7.13.3" evidence="3"/>
<dbReference type="GO" id="GO:0005524">
    <property type="term" value="F:ATP binding"/>
    <property type="evidence" value="ECO:0007669"/>
    <property type="project" value="UniProtKB-KW"/>
</dbReference>
<dbReference type="AlphaFoldDB" id="Q2S9E2"/>
<keyword evidence="14 15" id="KW-0472">Membrane</keyword>
<dbReference type="Pfam" id="PF02518">
    <property type="entry name" value="HATPase_c"/>
    <property type="match status" value="1"/>
</dbReference>
<evidence type="ECO:0000256" key="10">
    <source>
        <dbReference type="ARBA" id="ARBA00022777"/>
    </source>
</evidence>
<evidence type="ECO:0000256" key="3">
    <source>
        <dbReference type="ARBA" id="ARBA00012438"/>
    </source>
</evidence>
<evidence type="ECO:0000313" key="19">
    <source>
        <dbReference type="Proteomes" id="UP000000238"/>
    </source>
</evidence>
<evidence type="ECO:0000256" key="5">
    <source>
        <dbReference type="ARBA" id="ARBA00022519"/>
    </source>
</evidence>
<organism evidence="18 19">
    <name type="scientific">Hahella chejuensis (strain KCTC 2396)</name>
    <dbReference type="NCBI Taxonomy" id="349521"/>
    <lineage>
        <taxon>Bacteria</taxon>
        <taxon>Pseudomonadati</taxon>
        <taxon>Pseudomonadota</taxon>
        <taxon>Gammaproteobacteria</taxon>
        <taxon>Oceanospirillales</taxon>
        <taxon>Hahellaceae</taxon>
        <taxon>Hahella</taxon>
    </lineage>
</organism>
<keyword evidence="4" id="KW-1003">Cell membrane</keyword>
<evidence type="ECO:0000256" key="14">
    <source>
        <dbReference type="ARBA" id="ARBA00023136"/>
    </source>
</evidence>
<dbReference type="Proteomes" id="UP000000238">
    <property type="component" value="Chromosome"/>
</dbReference>
<dbReference type="SUPFAM" id="SSF47384">
    <property type="entry name" value="Homodimeric domain of signal transducing histidine kinase"/>
    <property type="match status" value="1"/>
</dbReference>
<dbReference type="RefSeq" id="WP_011399790.1">
    <property type="nucleotide sequence ID" value="NC_007645.1"/>
</dbReference>
<dbReference type="InterPro" id="IPR003660">
    <property type="entry name" value="HAMP_dom"/>
</dbReference>
<evidence type="ECO:0000256" key="15">
    <source>
        <dbReference type="SAM" id="Phobius"/>
    </source>
</evidence>
<dbReference type="Gene3D" id="6.10.340.10">
    <property type="match status" value="1"/>
</dbReference>
<dbReference type="KEGG" id="hch:HCH_06084"/>
<feature type="transmembrane region" description="Helical" evidence="15">
    <location>
        <begin position="20"/>
        <end position="44"/>
    </location>
</feature>
<feature type="domain" description="HAMP" evidence="17">
    <location>
        <begin position="231"/>
        <end position="283"/>
    </location>
</feature>
<feature type="transmembrane region" description="Helical" evidence="15">
    <location>
        <begin position="212"/>
        <end position="233"/>
    </location>
</feature>
<sequence length="493" mass="56148">MGIKRGARRGLTRLVPRSLLSRMVIVLVIAVLAAQALSSLIWVAQIKTRNQENVLSMSNHLAFSIASTVRFFKSLPVEYRHIVLDQLRRMGGSRFFVTFNSELINISPTPDTDLKRWVLEEVDSVLQRELGRQVEIISEFSFAESLRVFNNDIRLLDLPPGWGHHSLLLHPQKTPILVVQIGLEKDEWLYLATLLPTPDGLIEGDYLPAERLWFMGITVILVVLSLFVVVRWLTRPLKLLSRAADELGKDIERPPLPEEGSTEVVAAARTFNSMQERIQRYIQDRETLFSAISHDLKTPITRLRLRAEMLDDDAQRGKFIQDLEDLDHMVHGALQCVKDTTVHENPVNIDLHYLLQQICEGADLQRKKVTLSGLLEQPFWGKPLALKRAFSNIIDNALFYGHQAEVFLEDVQEGVHVAVRDFGPGVPEMEQDRIFEPYVRLEKSRNRNTGGSGLGLSIARNIIHAHGGRLKVRNHEQGGFVVEVWLPRQYQEV</sequence>